<feature type="transmembrane region" description="Helical" evidence="1">
    <location>
        <begin position="103"/>
        <end position="126"/>
    </location>
</feature>
<feature type="transmembrane region" description="Helical" evidence="1">
    <location>
        <begin position="31"/>
        <end position="56"/>
    </location>
</feature>
<accession>A0A9P0P8L7</accession>
<keyword evidence="3" id="KW-1185">Reference proteome</keyword>
<organism evidence="2 3">
    <name type="scientific">Acanthoscelides obtectus</name>
    <name type="common">Bean weevil</name>
    <name type="synonym">Bruchus obtectus</name>
    <dbReference type="NCBI Taxonomy" id="200917"/>
    <lineage>
        <taxon>Eukaryota</taxon>
        <taxon>Metazoa</taxon>
        <taxon>Ecdysozoa</taxon>
        <taxon>Arthropoda</taxon>
        <taxon>Hexapoda</taxon>
        <taxon>Insecta</taxon>
        <taxon>Pterygota</taxon>
        <taxon>Neoptera</taxon>
        <taxon>Endopterygota</taxon>
        <taxon>Coleoptera</taxon>
        <taxon>Polyphaga</taxon>
        <taxon>Cucujiformia</taxon>
        <taxon>Chrysomeloidea</taxon>
        <taxon>Chrysomelidae</taxon>
        <taxon>Bruchinae</taxon>
        <taxon>Bruchini</taxon>
        <taxon>Acanthoscelides</taxon>
    </lineage>
</organism>
<proteinExistence type="predicted"/>
<dbReference type="OrthoDB" id="8192003at2759"/>
<keyword evidence="1" id="KW-0812">Transmembrane</keyword>
<dbReference type="Proteomes" id="UP001152888">
    <property type="component" value="Unassembled WGS sequence"/>
</dbReference>
<feature type="transmembrane region" description="Helical" evidence="1">
    <location>
        <begin position="171"/>
        <end position="195"/>
    </location>
</feature>
<evidence type="ECO:0000256" key="1">
    <source>
        <dbReference type="SAM" id="Phobius"/>
    </source>
</evidence>
<feature type="transmembrane region" description="Helical" evidence="1">
    <location>
        <begin position="138"/>
        <end position="159"/>
    </location>
</feature>
<name>A0A9P0P8L7_ACAOB</name>
<dbReference type="AlphaFoldDB" id="A0A9P0P8L7"/>
<comment type="caution">
    <text evidence="2">The sequence shown here is derived from an EMBL/GenBank/DDBJ whole genome shotgun (WGS) entry which is preliminary data.</text>
</comment>
<dbReference type="PANTHER" id="PTHR36694:SF11">
    <property type="entry name" value="LP21121P-RELATED"/>
    <property type="match status" value="1"/>
</dbReference>
<dbReference type="EMBL" id="CAKOFQ010006790">
    <property type="protein sequence ID" value="CAH1971851.1"/>
    <property type="molecule type" value="Genomic_DNA"/>
</dbReference>
<sequence>MKQNQCSHNTLDCRSIGYFEYRAKCIRSNMVAIYTFCFCFSLRLGAIVIAVSSLIVSLFEISVLTECLENVHDTKHRLKELLQFLGLQGSWTKSIHLYRYLQYYMVGVSVFYSLLSLACVFLIMGAYQCRRVFIYPFLYLYIGYVAIGFVQRTLIFMYLIKQANGDLGTMILYYTIEFFIVLLHIYTWACVYNLIKALKSVEVSVTKRILHKARIGYLAPIRVHTGMAA</sequence>
<reference evidence="2" key="1">
    <citation type="submission" date="2022-03" db="EMBL/GenBank/DDBJ databases">
        <authorList>
            <person name="Sayadi A."/>
        </authorList>
    </citation>
    <scope>NUCLEOTIDE SEQUENCE</scope>
</reference>
<keyword evidence="1" id="KW-0472">Membrane</keyword>
<evidence type="ECO:0000313" key="3">
    <source>
        <dbReference type="Proteomes" id="UP001152888"/>
    </source>
</evidence>
<gene>
    <name evidence="2" type="ORF">ACAOBT_LOCUS9642</name>
</gene>
<dbReference type="PANTHER" id="PTHR36694">
    <property type="entry name" value="PASIFLORA 1, ISOFORM A-RELATED"/>
    <property type="match status" value="1"/>
</dbReference>
<protein>
    <submittedName>
        <fullName evidence="2">Uncharacterized protein</fullName>
    </submittedName>
</protein>
<keyword evidence="1" id="KW-1133">Transmembrane helix</keyword>
<evidence type="ECO:0000313" key="2">
    <source>
        <dbReference type="EMBL" id="CAH1971851.1"/>
    </source>
</evidence>